<evidence type="ECO:0000313" key="3">
    <source>
        <dbReference type="EMBL" id="SVE27779.1"/>
    </source>
</evidence>
<dbReference type="InterPro" id="IPR041621">
    <property type="entry name" value="PDH_E1_M"/>
</dbReference>
<dbReference type="Pfam" id="PF22613">
    <property type="entry name" value="Transketolase_C_1"/>
    <property type="match status" value="1"/>
</dbReference>
<dbReference type="PANTHER" id="PTHR43825">
    <property type="entry name" value="PYRUVATE DEHYDROGENASE E1 COMPONENT"/>
    <property type="match status" value="1"/>
</dbReference>
<dbReference type="InterPro" id="IPR029061">
    <property type="entry name" value="THDP-binding"/>
</dbReference>
<dbReference type="Gene3D" id="3.40.50.970">
    <property type="match status" value="1"/>
</dbReference>
<dbReference type="Pfam" id="PF17831">
    <property type="entry name" value="PDH_E1_M"/>
    <property type="match status" value="1"/>
</dbReference>
<dbReference type="InterPro" id="IPR009014">
    <property type="entry name" value="Transketo_C/PFOR_II"/>
</dbReference>
<dbReference type="SUPFAM" id="SSF52922">
    <property type="entry name" value="TK C-terminal domain-like"/>
    <property type="match status" value="1"/>
</dbReference>
<proteinExistence type="predicted"/>
<dbReference type="PANTHER" id="PTHR43825:SF3">
    <property type="entry name" value="PYRUVATE DEHYDROGENASE E1 COMPONENT"/>
    <property type="match status" value="1"/>
</dbReference>
<feature type="non-terminal residue" evidence="3">
    <location>
        <position position="1"/>
    </location>
</feature>
<evidence type="ECO:0000259" key="1">
    <source>
        <dbReference type="Pfam" id="PF17831"/>
    </source>
</evidence>
<dbReference type="Gene3D" id="3.40.50.920">
    <property type="match status" value="1"/>
</dbReference>
<dbReference type="InterPro" id="IPR055152">
    <property type="entry name" value="Transketolase-like_C_2"/>
</dbReference>
<organism evidence="3">
    <name type="scientific">marine metagenome</name>
    <dbReference type="NCBI Taxonomy" id="408172"/>
    <lineage>
        <taxon>unclassified sequences</taxon>
        <taxon>metagenomes</taxon>
        <taxon>ecological metagenomes</taxon>
    </lineage>
</organism>
<reference evidence="3" key="1">
    <citation type="submission" date="2018-05" db="EMBL/GenBank/DDBJ databases">
        <authorList>
            <person name="Lanie J.A."/>
            <person name="Ng W.-L."/>
            <person name="Kazmierczak K.M."/>
            <person name="Andrzejewski T.M."/>
            <person name="Davidsen T.M."/>
            <person name="Wayne K.J."/>
            <person name="Tettelin H."/>
            <person name="Glass J.I."/>
            <person name="Rusch D."/>
            <person name="Podicherti R."/>
            <person name="Tsui H.-C.T."/>
            <person name="Winkler M.E."/>
        </authorList>
    </citation>
    <scope>NUCLEOTIDE SEQUENCE</scope>
</reference>
<gene>
    <name evidence="3" type="ORF">METZ01_LOCUS480633</name>
</gene>
<feature type="domain" description="Transketolase-like C-terminal" evidence="2">
    <location>
        <begin position="118"/>
        <end position="241"/>
    </location>
</feature>
<dbReference type="InterPro" id="IPR051157">
    <property type="entry name" value="PDH/Transketolase"/>
</dbReference>
<name>A0A383C6U6_9ZZZZ</name>
<feature type="non-terminal residue" evidence="3">
    <location>
        <position position="242"/>
    </location>
</feature>
<dbReference type="EMBL" id="UINC01206243">
    <property type="protein sequence ID" value="SVE27779.1"/>
    <property type="molecule type" value="Genomic_DNA"/>
</dbReference>
<feature type="domain" description="Pyruvate dehydrogenase E1 component middle" evidence="1">
    <location>
        <begin position="1"/>
        <end position="103"/>
    </location>
</feature>
<protein>
    <submittedName>
        <fullName evidence="3">Uncharacterized protein</fullName>
    </submittedName>
</protein>
<evidence type="ECO:0000259" key="2">
    <source>
        <dbReference type="Pfam" id="PF22613"/>
    </source>
</evidence>
<dbReference type="AlphaFoldDB" id="A0A383C6U6"/>
<accession>A0A383C6U6</accession>
<sequence length="242" mass="27784">YLFYSMFGFQRTGDLAWAAGDNQTRGFLIGATSGRTTLAGEGLQHGDGHSHVLSSVIPNCKSYDPTFGYELATIFREGLKRMYEKRENIFYYITTMNENYPHPEMPKEKNTEEGILKGMYRFKEYNRNKKTKIQLLGSGAILREIIAAAEILEKDYKIDSNVWSVTSYNELRKEAMEVERYNLLNPDKAPKKNHIEKCLSSTEGPIVSATDYIRLNSDQIRPFIRKSFYSFGTDGYGRSDTR</sequence>
<dbReference type="SUPFAM" id="SSF52518">
    <property type="entry name" value="Thiamin diphosphate-binding fold (THDP-binding)"/>
    <property type="match status" value="1"/>
</dbReference>